<dbReference type="PANTHER" id="PTHR35372:SF2">
    <property type="entry name" value="SF3 HELICASE DOMAIN-CONTAINING PROTEIN"/>
    <property type="match status" value="1"/>
</dbReference>
<proteinExistence type="predicted"/>
<evidence type="ECO:0000259" key="4">
    <source>
        <dbReference type="PROSITE" id="PS51206"/>
    </source>
</evidence>
<evidence type="ECO:0000256" key="1">
    <source>
        <dbReference type="ARBA" id="ARBA00022741"/>
    </source>
</evidence>
<evidence type="ECO:0000256" key="3">
    <source>
        <dbReference type="ARBA" id="ARBA00022840"/>
    </source>
</evidence>
<protein>
    <recommendedName>
        <fullName evidence="4">SF3 helicase domain-containing protein</fullName>
    </recommendedName>
</protein>
<keyword evidence="2" id="KW-0378">Hydrolase</keyword>
<dbReference type="Pfam" id="PF19263">
    <property type="entry name" value="DUF5906"/>
    <property type="match status" value="1"/>
</dbReference>
<name>A0A0F9NPG2_9ZZZZ</name>
<dbReference type="InterPro" id="IPR027417">
    <property type="entry name" value="P-loop_NTPase"/>
</dbReference>
<dbReference type="Pfam" id="PF08706">
    <property type="entry name" value="D5_N"/>
    <property type="match status" value="1"/>
</dbReference>
<accession>A0A0F9NPG2</accession>
<dbReference type="InterPro" id="IPR045455">
    <property type="entry name" value="NrS-1_pol-like_helicase"/>
</dbReference>
<dbReference type="AlphaFoldDB" id="A0A0F9NPG2"/>
<dbReference type="EMBL" id="LAZR01003869">
    <property type="protein sequence ID" value="KKN13942.1"/>
    <property type="molecule type" value="Genomic_DNA"/>
</dbReference>
<sequence length="410" mass="46783">ASHIESLTKYLPAIEHQHRSQAKAWFAYSRRSERIAAMLELVASEPEMRVSAEQFEENPWRLVVSNGVLDLRSRKLKLLGHDPSTYPLNRAHVIYDPDARSEAWDKFVVEVMPDPKLRSFVQRACGYSLTGSTRDERFLILYGPTMTGKSTFLLALTELMGGYGVRFPIKSILVSDRQKVNWGLLRQPGKRMAVCEEVERDVEFDSTTIKPLVSGDPLALRQSRGILEFRPTCKIWVAVNDLPRARADDDPLWRRLSVVPFREQVPLMRINPLLKEQLSNRTVNGPAVLNWALAGLRAWRKNHGLGSCAAVDRATAEYRHWQDPVSLWIEECVDRSDNGNGKRMNTSEAYSHYLGWSDRKHVIPLMRAEFARQLSRRFALDLEREKKPGKGVGKPVRGWAGLKLKGDGRM</sequence>
<gene>
    <name evidence="5" type="ORF">LCGC14_1001280</name>
</gene>
<feature type="non-terminal residue" evidence="5">
    <location>
        <position position="1"/>
    </location>
</feature>
<dbReference type="GO" id="GO:0005524">
    <property type="term" value="F:ATP binding"/>
    <property type="evidence" value="ECO:0007669"/>
    <property type="project" value="UniProtKB-KW"/>
</dbReference>
<dbReference type="InterPro" id="IPR006500">
    <property type="entry name" value="Helicase_put_C_phage/plasmid"/>
</dbReference>
<reference evidence="5" key="1">
    <citation type="journal article" date="2015" name="Nature">
        <title>Complex archaea that bridge the gap between prokaryotes and eukaryotes.</title>
        <authorList>
            <person name="Spang A."/>
            <person name="Saw J.H."/>
            <person name="Jorgensen S.L."/>
            <person name="Zaremba-Niedzwiedzka K."/>
            <person name="Martijn J."/>
            <person name="Lind A.E."/>
            <person name="van Eijk R."/>
            <person name="Schleper C."/>
            <person name="Guy L."/>
            <person name="Ettema T.J."/>
        </authorList>
    </citation>
    <scope>NUCLEOTIDE SEQUENCE</scope>
</reference>
<dbReference type="GO" id="GO:0016787">
    <property type="term" value="F:hydrolase activity"/>
    <property type="evidence" value="ECO:0007669"/>
    <property type="project" value="UniProtKB-KW"/>
</dbReference>
<organism evidence="5">
    <name type="scientific">marine sediment metagenome</name>
    <dbReference type="NCBI Taxonomy" id="412755"/>
    <lineage>
        <taxon>unclassified sequences</taxon>
        <taxon>metagenomes</taxon>
        <taxon>ecological metagenomes</taxon>
    </lineage>
</organism>
<keyword evidence="3" id="KW-0067">ATP-binding</keyword>
<dbReference type="PROSITE" id="PS51206">
    <property type="entry name" value="SF3_HELICASE_1"/>
    <property type="match status" value="1"/>
</dbReference>
<dbReference type="InterPro" id="IPR014015">
    <property type="entry name" value="Helicase_SF3_DNA-vir"/>
</dbReference>
<evidence type="ECO:0000313" key="5">
    <source>
        <dbReference type="EMBL" id="KKN13942.1"/>
    </source>
</evidence>
<dbReference type="NCBIfam" id="TIGR01613">
    <property type="entry name" value="primase_Cterm"/>
    <property type="match status" value="1"/>
</dbReference>
<evidence type="ECO:0000256" key="2">
    <source>
        <dbReference type="ARBA" id="ARBA00022801"/>
    </source>
</evidence>
<dbReference type="InterPro" id="IPR051620">
    <property type="entry name" value="ORF904-like_C"/>
</dbReference>
<keyword evidence="1" id="KW-0547">Nucleotide-binding</keyword>
<dbReference type="PANTHER" id="PTHR35372">
    <property type="entry name" value="ATP BINDING PROTEIN-RELATED"/>
    <property type="match status" value="1"/>
</dbReference>
<feature type="domain" description="SF3 helicase" evidence="4">
    <location>
        <begin position="116"/>
        <end position="274"/>
    </location>
</feature>
<dbReference type="SUPFAM" id="SSF52540">
    <property type="entry name" value="P-loop containing nucleoside triphosphate hydrolases"/>
    <property type="match status" value="1"/>
</dbReference>
<dbReference type="InterPro" id="IPR014818">
    <property type="entry name" value="Phage/plasmid_primase_P4_C"/>
</dbReference>
<dbReference type="Gene3D" id="3.40.50.300">
    <property type="entry name" value="P-loop containing nucleotide triphosphate hydrolases"/>
    <property type="match status" value="1"/>
</dbReference>
<comment type="caution">
    <text evidence="5">The sequence shown here is derived from an EMBL/GenBank/DDBJ whole genome shotgun (WGS) entry which is preliminary data.</text>
</comment>